<name>A0ABT5J8U6_RHOTP</name>
<reference evidence="1" key="2">
    <citation type="submission" date="2023-02" db="EMBL/GenBank/DDBJ databases">
        <authorList>
            <person name="Rayyan A."/>
            <person name="Meyer T."/>
            <person name="Kyndt J.A."/>
        </authorList>
    </citation>
    <scope>NUCLEOTIDE SEQUENCE</scope>
    <source>
        <strain evidence="1">DSM 9987</strain>
    </source>
</reference>
<dbReference type="RefSeq" id="WP_272776326.1">
    <property type="nucleotide sequence ID" value="NZ_JAQQLI010000008.1"/>
</dbReference>
<dbReference type="SUPFAM" id="SSF53254">
    <property type="entry name" value="Phosphoglycerate mutase-like"/>
    <property type="match status" value="1"/>
</dbReference>
<dbReference type="SMART" id="SM00855">
    <property type="entry name" value="PGAM"/>
    <property type="match status" value="1"/>
</dbReference>
<dbReference type="PANTHER" id="PTHR48100">
    <property type="entry name" value="BROAD-SPECIFICITY PHOSPHATASE YOR283W-RELATED"/>
    <property type="match status" value="1"/>
</dbReference>
<proteinExistence type="predicted"/>
<comment type="caution">
    <text evidence="1">The sequence shown here is derived from an EMBL/GenBank/DDBJ whole genome shotgun (WGS) entry which is preliminary data.</text>
</comment>
<dbReference type="InterPro" id="IPR013078">
    <property type="entry name" value="His_Pase_superF_clade-1"/>
</dbReference>
<gene>
    <name evidence="1" type="ORF">PQJ73_07280</name>
</gene>
<dbReference type="PANTHER" id="PTHR48100:SF59">
    <property type="entry name" value="ADENOSYLCOBALAMIN_ALPHA-RIBAZOLE PHOSPHATASE"/>
    <property type="match status" value="1"/>
</dbReference>
<sequence>MTTTFFLVRHAAHGLLDRVLVGRTPRIGLSDDGRRQARTLAARLAREELTAVHSSPRERAQETANPIAAAARTVVTLAPDLDEIDVGEWTGRSFEEIGRDPRWRVWNEQRARARTPGGESMREVQERAVRVLDHLARAHPEGRIAAVSHGDVIRAALLHYLGLELDAYDRIEVSPAGISTLVVGAWGARILALNERVAA</sequence>
<dbReference type="CDD" id="cd07067">
    <property type="entry name" value="HP_PGM_like"/>
    <property type="match status" value="1"/>
</dbReference>
<protein>
    <submittedName>
        <fullName evidence="1">Histidine phosphatase family protein</fullName>
    </submittedName>
</protein>
<dbReference type="Pfam" id="PF00300">
    <property type="entry name" value="His_Phos_1"/>
    <property type="match status" value="1"/>
</dbReference>
<dbReference type="InterPro" id="IPR050275">
    <property type="entry name" value="PGM_Phosphatase"/>
</dbReference>
<dbReference type="Proteomes" id="UP001165652">
    <property type="component" value="Unassembled WGS sequence"/>
</dbReference>
<dbReference type="EMBL" id="JAQQLI010000008">
    <property type="protein sequence ID" value="MDC7785480.1"/>
    <property type="molecule type" value="Genomic_DNA"/>
</dbReference>
<evidence type="ECO:0000313" key="1">
    <source>
        <dbReference type="EMBL" id="MDC7785480.1"/>
    </source>
</evidence>
<keyword evidence="2" id="KW-1185">Reference proteome</keyword>
<dbReference type="InterPro" id="IPR029033">
    <property type="entry name" value="His_PPase_superfam"/>
</dbReference>
<accession>A0ABT5J8U6</accession>
<evidence type="ECO:0000313" key="2">
    <source>
        <dbReference type="Proteomes" id="UP001165652"/>
    </source>
</evidence>
<organism evidence="1 2">
    <name type="scientific">Rhodoplanes tepidamans</name>
    <name type="common">Rhodoplanes cryptolactis</name>
    <dbReference type="NCBI Taxonomy" id="200616"/>
    <lineage>
        <taxon>Bacteria</taxon>
        <taxon>Pseudomonadati</taxon>
        <taxon>Pseudomonadota</taxon>
        <taxon>Alphaproteobacteria</taxon>
        <taxon>Hyphomicrobiales</taxon>
        <taxon>Nitrobacteraceae</taxon>
        <taxon>Rhodoplanes</taxon>
    </lineage>
</organism>
<reference evidence="1" key="1">
    <citation type="journal article" date="2023" name="Microbiol Resour">
        <title>Genome Sequences of Rhodoplanes serenus and Two Thermotolerant Strains, Rhodoplanes tepidamans and 'Rhodoplanes cryptolactis,' Further Refine the Genus.</title>
        <authorList>
            <person name="Rayyan A.A."/>
            <person name="Kyndt J.A."/>
        </authorList>
    </citation>
    <scope>NUCLEOTIDE SEQUENCE</scope>
    <source>
        <strain evidence="1">DSM 9987</strain>
    </source>
</reference>
<dbReference type="Gene3D" id="3.40.50.1240">
    <property type="entry name" value="Phosphoglycerate mutase-like"/>
    <property type="match status" value="1"/>
</dbReference>